<protein>
    <submittedName>
        <fullName evidence="1">DUF1643 domain-containing protein</fullName>
    </submittedName>
</protein>
<gene>
    <name evidence="1" type="ORF">MUO15_09025</name>
</gene>
<proteinExistence type="predicted"/>
<organism evidence="1 2">
    <name type="scientific">Halobacillus amylolyticus</name>
    <dbReference type="NCBI Taxonomy" id="2932259"/>
    <lineage>
        <taxon>Bacteria</taxon>
        <taxon>Bacillati</taxon>
        <taxon>Bacillota</taxon>
        <taxon>Bacilli</taxon>
        <taxon>Bacillales</taxon>
        <taxon>Bacillaceae</taxon>
        <taxon>Halobacillus</taxon>
    </lineage>
</organism>
<name>A0ABY4HGS2_9BACI</name>
<reference evidence="1" key="1">
    <citation type="submission" date="2022-04" db="EMBL/GenBank/DDBJ databases">
        <title>Halobacillus sp. isolated from saltern.</title>
        <authorList>
            <person name="Won M."/>
            <person name="Lee C.-M."/>
            <person name="Woen H.-Y."/>
            <person name="Kwon S.-W."/>
        </authorList>
    </citation>
    <scope>NUCLEOTIDE SEQUENCE</scope>
    <source>
        <strain evidence="1">SSHM10-5</strain>
    </source>
</reference>
<dbReference type="Proteomes" id="UP000830326">
    <property type="component" value="Chromosome"/>
</dbReference>
<evidence type="ECO:0000313" key="2">
    <source>
        <dbReference type="Proteomes" id="UP000830326"/>
    </source>
</evidence>
<sequence length="126" mass="14335">MLNPSAANSDISSNTLNRSVNYTKSWNYGGMYIVNLYALFSTKPEKLLTNRDPVGVENDKYILDAAEKSETIVLAWGEKYASIRNRKAEVLKMLQGYELHCIKKTKNGKHPRHPLYLKGDLNPTLF</sequence>
<dbReference type="InterPro" id="IPR012441">
    <property type="entry name" value="DUF1643"/>
</dbReference>
<evidence type="ECO:0000313" key="1">
    <source>
        <dbReference type="EMBL" id="UOR13573.1"/>
    </source>
</evidence>
<dbReference type="EMBL" id="CP095075">
    <property type="protein sequence ID" value="UOR13573.1"/>
    <property type="molecule type" value="Genomic_DNA"/>
</dbReference>
<dbReference type="Pfam" id="PF07799">
    <property type="entry name" value="DUF1643"/>
    <property type="match status" value="1"/>
</dbReference>
<accession>A0ABY4HGS2</accession>
<keyword evidence="2" id="KW-1185">Reference proteome</keyword>